<dbReference type="Proteomes" id="UP001292079">
    <property type="component" value="Unassembled WGS sequence"/>
</dbReference>
<proteinExistence type="predicted"/>
<feature type="coiled-coil region" evidence="3">
    <location>
        <begin position="545"/>
        <end position="579"/>
    </location>
</feature>
<keyword evidence="6" id="KW-1185">Reference proteome</keyword>
<feature type="domain" description="SAM" evidence="4">
    <location>
        <begin position="599"/>
        <end position="662"/>
    </location>
</feature>
<dbReference type="SMART" id="SM00364">
    <property type="entry name" value="LRR_BAC"/>
    <property type="match status" value="3"/>
</dbReference>
<dbReference type="PROSITE" id="PS50105">
    <property type="entry name" value="SAM_DOMAIN"/>
    <property type="match status" value="1"/>
</dbReference>
<dbReference type="InterPro" id="IPR003591">
    <property type="entry name" value="Leu-rich_rpt_typical-subtyp"/>
</dbReference>
<dbReference type="PANTHER" id="PTHR48051">
    <property type="match status" value="1"/>
</dbReference>
<dbReference type="InterPro" id="IPR050216">
    <property type="entry name" value="LRR_domain-containing"/>
</dbReference>
<accession>A0AAE1ZA19</accession>
<dbReference type="SUPFAM" id="SSF52058">
    <property type="entry name" value="L domain-like"/>
    <property type="match status" value="1"/>
</dbReference>
<keyword evidence="3" id="KW-0175">Coiled coil</keyword>
<comment type="caution">
    <text evidence="5">The sequence shown here is derived from an EMBL/GenBank/DDBJ whole genome shotgun (WGS) entry which is preliminary data.</text>
</comment>
<dbReference type="SMART" id="SM00369">
    <property type="entry name" value="LRR_TYP"/>
    <property type="match status" value="4"/>
</dbReference>
<keyword evidence="2" id="KW-0677">Repeat</keyword>
<dbReference type="PANTHER" id="PTHR48051:SF47">
    <property type="entry name" value="LEUCINE RICH REPEAT AND STERILE ALPHA MOTIF CONTAINING 1"/>
    <property type="match status" value="1"/>
</dbReference>
<organism evidence="5 6">
    <name type="scientific">Schistosoma mekongi</name>
    <name type="common">Parasitic worm</name>
    <dbReference type="NCBI Taxonomy" id="38744"/>
    <lineage>
        <taxon>Eukaryota</taxon>
        <taxon>Metazoa</taxon>
        <taxon>Spiralia</taxon>
        <taxon>Lophotrochozoa</taxon>
        <taxon>Platyhelminthes</taxon>
        <taxon>Trematoda</taxon>
        <taxon>Digenea</taxon>
        <taxon>Strigeidida</taxon>
        <taxon>Schistosomatoidea</taxon>
        <taxon>Schistosomatidae</taxon>
        <taxon>Schistosoma</taxon>
    </lineage>
</organism>
<dbReference type="AlphaFoldDB" id="A0AAE1ZA19"/>
<evidence type="ECO:0000313" key="6">
    <source>
        <dbReference type="Proteomes" id="UP001292079"/>
    </source>
</evidence>
<dbReference type="SUPFAM" id="SSF47769">
    <property type="entry name" value="SAM/Pointed domain"/>
    <property type="match status" value="1"/>
</dbReference>
<dbReference type="Gene3D" id="1.10.150.50">
    <property type="entry name" value="Transcription Factor, Ets-1"/>
    <property type="match status" value="1"/>
</dbReference>
<name>A0AAE1ZA19_SCHME</name>
<sequence length="732" mass="84347">MTKSLAYDSHHLPASFLQSVVQRQLFVTLHKLPTYFPTTLACLSGCNHSIKNWWKREVAGYTEEARERPDDIFDLSSCELKMIPDGTFSLAKVLLKKKLYFQKNSLQKLDSGGKLTNLQNIVLLDISSNEFKQLPNDIHELKCLQVLNASKNLLSKLPPTITALPQLIFLNVEDNHLTELPSDIGKLQEITKLYLKNNPLLSLPKQLCLLKNLNELTLSYDHIRYPTSDICKLGLKEIMRYLCNEKEMEPYKLVSDYKNMDTINHITPIDRNITSSEMDKQTIQSCHSNSSSSDYDNRRKEENLLALELERQSIESCLAEQGLNTKANQNKQMLIQLAEEESRVYAELSAIQNKRKQERSALLSNVTVAEHDTTEIIKQILSINKSAKQIEKMEDMITANQFSENVSEGYSSLSQLKRNEILDSMQKMLSVTDNAYVIHTMNLNSTKLHSLSNKDSTSEYVEQILANKRADQKKLTSDLIQEESAQKEAFAQLQSQKDGQAIRLQKEICLIEQELCRLTLAERTRVNQRTEVNQRVLDECRSELLLLLTQLIDEQQNRQKELRKRLEEMEQQKKDDQLDFWLVQYQRILDSKPVKLFDKPDPDIQTILNNAQCMEYLPNFQRHTITYSIMKTMTDDDLKKIGIHTLGARREIMKQTDLYKMKTNNETKTLNMSESLTTSYVTPSAPEANILLSDEITARVENECCICQDAMELRLVSDVQHEIWNVCPGSYT</sequence>
<evidence type="ECO:0000313" key="5">
    <source>
        <dbReference type="EMBL" id="KAK4469950.1"/>
    </source>
</evidence>
<dbReference type="CDD" id="cd09523">
    <property type="entry name" value="SAM_TAL"/>
    <property type="match status" value="1"/>
</dbReference>
<protein>
    <recommendedName>
        <fullName evidence="4">SAM domain-containing protein</fullName>
    </recommendedName>
</protein>
<keyword evidence="1" id="KW-0433">Leucine-rich repeat</keyword>
<reference evidence="5" key="2">
    <citation type="journal article" date="2023" name="Infect Dis Poverty">
        <title>Chromosome-scale genome of the human blood fluke Schistosoma mekongi and its implications for public health.</title>
        <authorList>
            <person name="Zhou M."/>
            <person name="Xu L."/>
            <person name="Xu D."/>
            <person name="Chen W."/>
            <person name="Khan J."/>
            <person name="Hu Y."/>
            <person name="Huang H."/>
            <person name="Wei H."/>
            <person name="Zhang Y."/>
            <person name="Chusongsang P."/>
            <person name="Tanasarnprasert K."/>
            <person name="Hu X."/>
            <person name="Limpanont Y."/>
            <person name="Lv Z."/>
        </authorList>
    </citation>
    <scope>NUCLEOTIDE SEQUENCE</scope>
    <source>
        <strain evidence="5">LV_2022a</strain>
    </source>
</reference>
<dbReference type="Gene3D" id="3.80.10.10">
    <property type="entry name" value="Ribonuclease Inhibitor"/>
    <property type="match status" value="1"/>
</dbReference>
<dbReference type="InterPro" id="IPR032675">
    <property type="entry name" value="LRR_dom_sf"/>
</dbReference>
<reference evidence="5" key="1">
    <citation type="submission" date="2022-04" db="EMBL/GenBank/DDBJ databases">
        <authorList>
            <person name="Xu L."/>
            <person name="Lv Z."/>
        </authorList>
    </citation>
    <scope>NUCLEOTIDE SEQUENCE</scope>
    <source>
        <strain evidence="5">LV_2022a</strain>
    </source>
</reference>
<dbReference type="GO" id="GO:0005737">
    <property type="term" value="C:cytoplasm"/>
    <property type="evidence" value="ECO:0007669"/>
    <property type="project" value="TreeGrafter"/>
</dbReference>
<dbReference type="InterPro" id="IPR055414">
    <property type="entry name" value="LRR_R13L4/SHOC2-like"/>
</dbReference>
<evidence type="ECO:0000256" key="3">
    <source>
        <dbReference type="SAM" id="Coils"/>
    </source>
</evidence>
<gene>
    <name evidence="5" type="ORF">MN116_006640</name>
</gene>
<dbReference type="EMBL" id="JALJAT010000005">
    <property type="protein sequence ID" value="KAK4469950.1"/>
    <property type="molecule type" value="Genomic_DNA"/>
</dbReference>
<dbReference type="InterPro" id="IPR001660">
    <property type="entry name" value="SAM"/>
</dbReference>
<evidence type="ECO:0000256" key="1">
    <source>
        <dbReference type="ARBA" id="ARBA00022614"/>
    </source>
</evidence>
<dbReference type="Pfam" id="PF23598">
    <property type="entry name" value="LRR_14"/>
    <property type="match status" value="1"/>
</dbReference>
<dbReference type="SMART" id="SM00454">
    <property type="entry name" value="SAM"/>
    <property type="match status" value="1"/>
</dbReference>
<evidence type="ECO:0000259" key="4">
    <source>
        <dbReference type="PROSITE" id="PS50105"/>
    </source>
</evidence>
<dbReference type="Pfam" id="PF07647">
    <property type="entry name" value="SAM_2"/>
    <property type="match status" value="1"/>
</dbReference>
<evidence type="ECO:0000256" key="2">
    <source>
        <dbReference type="ARBA" id="ARBA00022737"/>
    </source>
</evidence>
<dbReference type="InterPro" id="IPR013761">
    <property type="entry name" value="SAM/pointed_sf"/>
</dbReference>